<evidence type="ECO:0000256" key="1">
    <source>
        <dbReference type="SAM" id="MobiDB-lite"/>
    </source>
</evidence>
<dbReference type="PROSITE" id="PS50206">
    <property type="entry name" value="RHODANESE_3"/>
    <property type="match status" value="1"/>
</dbReference>
<name>A0AA39JA78_9AGAR</name>
<reference evidence="3" key="1">
    <citation type="submission" date="2023-06" db="EMBL/GenBank/DDBJ databases">
        <authorList>
            <consortium name="Lawrence Berkeley National Laboratory"/>
            <person name="Ahrendt S."/>
            <person name="Sahu N."/>
            <person name="Indic B."/>
            <person name="Wong-Bajracharya J."/>
            <person name="Merenyi Z."/>
            <person name="Ke H.-M."/>
            <person name="Monk M."/>
            <person name="Kocsube S."/>
            <person name="Drula E."/>
            <person name="Lipzen A."/>
            <person name="Balint B."/>
            <person name="Henrissat B."/>
            <person name="Andreopoulos B."/>
            <person name="Martin F.M."/>
            <person name="Harder C.B."/>
            <person name="Rigling D."/>
            <person name="Ford K.L."/>
            <person name="Foster G.D."/>
            <person name="Pangilinan J."/>
            <person name="Papanicolaou A."/>
            <person name="Barry K."/>
            <person name="LaButti K."/>
            <person name="Viragh M."/>
            <person name="Koriabine M."/>
            <person name="Yan M."/>
            <person name="Riley R."/>
            <person name="Champramary S."/>
            <person name="Plett K.L."/>
            <person name="Tsai I.J."/>
            <person name="Slot J."/>
            <person name="Sipos G."/>
            <person name="Plett J."/>
            <person name="Nagy L.G."/>
            <person name="Grigoriev I.V."/>
        </authorList>
    </citation>
    <scope>NUCLEOTIDE SEQUENCE</scope>
    <source>
        <strain evidence="3">FPL87.14</strain>
    </source>
</reference>
<feature type="domain" description="Rhodanese" evidence="2">
    <location>
        <begin position="751"/>
        <end position="776"/>
    </location>
</feature>
<protein>
    <recommendedName>
        <fullName evidence="2">Rhodanese domain-containing protein</fullName>
    </recommendedName>
</protein>
<sequence>MSDVSDDTAKKSLLQSLRRSAVWIRGEAETAERNWAMLMLYPSLQQPAGGSRVEAGTAECNWAKAFLPVIVELLYAQATQSEEWQLQRRWIKTPGSSKDIGAPPPLGPALQTIVVDVLNSDELPVVPDDKKGWIKGPALEFLMTNHLLHYLELYEDSPAQAKEYADTACNDLHMHFDFRLPMNVPPEKPYDPKEALSKRDQLLRTVESMKAHGSKKAKAVTAKNGADAMDILLGRVNGIEPGTLKGMAPYQLWAKEEGEEACKLFREAFKASGDPTCLHAGQEAAHMSSLFAALPKETQDSYKARVAEDKVKAQEERDRVRGLMEQPLPPQEAQKLVATLSGMKIMMVMGGAEPRRGGKLNMLVQNHRKDKSAIPVKFCGNVGRYGHALEAFREFLAECYDKEDERARALPGSEESMEAAESSGKIPYEEVDILKGLLQLDEETFSDDDEADIPDMPKKGTKEPQGENAQKGKRKKRADDKNEPSKKKKKTMTKTADGGQANFTETSAGSRGKKKKNTVSKKAVIGIGESLAKLSGAAGPSTPQGPASSRNVVGQSPFASIRASPQTKKVAQVVQTPVPLRMHRQAPTPSSAAIDPALKGNAPGNASLASPLAGRSARNRVESLPPSPMQSISFGQIPIFSPNDMLNPFDSTSVMLPVPRRKPTLSPADAACLEDEKWPPWFKKARDALQSPLLSSLGDGWDDIMWFWTLIEGRQEFKTSRNSIGPQAAELRPAEVGDWLKRGRNVEYVPELGRKDVKVLGESWWAWWKALQPEWRDISGVEGCLEGDHQTGNSDWDCLWHLGANGLMTVLIGLKWWGLLITKHYGMGSMRMRNWEAAVEDILWVMTSMDREAMVDTASLATDKMAFRGWIRSVTPEKGWIRSVTSETKREVTRHVSRYCLCGYIEIGVVQVLQIGNREMGIEIGQDFGLQEKLQRTVSRESGTSLHCGHGHRWSRQRWDWSEESNRKEKMMRLVLGSLIWRQAIGANWLEKKWWRDRNKKTASHTPVQRWNRCQKGSGDEHRIGGGQVISRVWEWERAKLPDWETSKAVHQDGEMPSVQLSSDWSICHQLRTLPVIEPIDNWGIQESSEMYGQHFHPVKKPFFGDEFVVAETIGRTGPHLGTPGSSASAGPWEVLGTGDALCRVSQIWKAKEVLTKGGRKPGFGDGHGCAQPQSGKCEGDLQA</sequence>
<feature type="region of interest" description="Disordered" evidence="1">
    <location>
        <begin position="1160"/>
        <end position="1184"/>
    </location>
</feature>
<accession>A0AA39JA78</accession>
<evidence type="ECO:0000259" key="2">
    <source>
        <dbReference type="PROSITE" id="PS50206"/>
    </source>
</evidence>
<feature type="compositionally biased region" description="Basic and acidic residues" evidence="1">
    <location>
        <begin position="455"/>
        <end position="465"/>
    </location>
</feature>
<dbReference type="AlphaFoldDB" id="A0AA39JA78"/>
<dbReference type="InterPro" id="IPR001763">
    <property type="entry name" value="Rhodanese-like_dom"/>
</dbReference>
<gene>
    <name evidence="3" type="ORF">EV421DRAFT_1739211</name>
</gene>
<evidence type="ECO:0000313" key="3">
    <source>
        <dbReference type="EMBL" id="KAK0436993.1"/>
    </source>
</evidence>
<feature type="region of interest" description="Disordered" evidence="1">
    <location>
        <begin position="445"/>
        <end position="520"/>
    </location>
</feature>
<dbReference type="EMBL" id="JAUEPT010000051">
    <property type="protein sequence ID" value="KAK0436993.1"/>
    <property type="molecule type" value="Genomic_DNA"/>
</dbReference>
<organism evidence="3 4">
    <name type="scientific">Armillaria borealis</name>
    <dbReference type="NCBI Taxonomy" id="47425"/>
    <lineage>
        <taxon>Eukaryota</taxon>
        <taxon>Fungi</taxon>
        <taxon>Dikarya</taxon>
        <taxon>Basidiomycota</taxon>
        <taxon>Agaricomycotina</taxon>
        <taxon>Agaricomycetes</taxon>
        <taxon>Agaricomycetidae</taxon>
        <taxon>Agaricales</taxon>
        <taxon>Marasmiineae</taxon>
        <taxon>Physalacriaceae</taxon>
        <taxon>Armillaria</taxon>
    </lineage>
</organism>
<dbReference type="Proteomes" id="UP001175226">
    <property type="component" value="Unassembled WGS sequence"/>
</dbReference>
<comment type="caution">
    <text evidence="3">The sequence shown here is derived from an EMBL/GenBank/DDBJ whole genome shotgun (WGS) entry which is preliminary data.</text>
</comment>
<evidence type="ECO:0000313" key="4">
    <source>
        <dbReference type="Proteomes" id="UP001175226"/>
    </source>
</evidence>
<proteinExistence type="predicted"/>
<keyword evidence="4" id="KW-1185">Reference proteome</keyword>